<gene>
    <name evidence="1" type="ORF">PG993_002384</name>
</gene>
<keyword evidence="2" id="KW-1185">Reference proteome</keyword>
<proteinExistence type="predicted"/>
<evidence type="ECO:0000313" key="2">
    <source>
        <dbReference type="Proteomes" id="UP001444661"/>
    </source>
</evidence>
<sequence length="94" mass="10703">MEPLVRDHPNGELFHYLMDCFVQCVHKSRNDSQVIGDAAIAMAMGPITPRHVHRLVAALRTTYAPAGMLSIYKANRNPGALRYSQRHFFALPRW</sequence>
<evidence type="ECO:0000313" key="1">
    <source>
        <dbReference type="EMBL" id="KAK8050999.1"/>
    </source>
</evidence>
<dbReference type="Proteomes" id="UP001444661">
    <property type="component" value="Unassembled WGS sequence"/>
</dbReference>
<reference evidence="1 2" key="1">
    <citation type="submission" date="2023-01" db="EMBL/GenBank/DDBJ databases">
        <title>Analysis of 21 Apiospora genomes using comparative genomics revels a genus with tremendous synthesis potential of carbohydrate active enzymes and secondary metabolites.</title>
        <authorList>
            <person name="Sorensen T."/>
        </authorList>
    </citation>
    <scope>NUCLEOTIDE SEQUENCE [LARGE SCALE GENOMIC DNA]</scope>
    <source>
        <strain evidence="1 2">CBS 33761</strain>
    </source>
</reference>
<name>A0ABR1TWH3_9PEZI</name>
<accession>A0ABR1TWH3</accession>
<organism evidence="1 2">
    <name type="scientific">Apiospora rasikravindrae</name>
    <dbReference type="NCBI Taxonomy" id="990691"/>
    <lineage>
        <taxon>Eukaryota</taxon>
        <taxon>Fungi</taxon>
        <taxon>Dikarya</taxon>
        <taxon>Ascomycota</taxon>
        <taxon>Pezizomycotina</taxon>
        <taxon>Sordariomycetes</taxon>
        <taxon>Xylariomycetidae</taxon>
        <taxon>Amphisphaeriales</taxon>
        <taxon>Apiosporaceae</taxon>
        <taxon>Apiospora</taxon>
    </lineage>
</organism>
<protein>
    <submittedName>
        <fullName evidence="1">Uncharacterized protein</fullName>
    </submittedName>
</protein>
<comment type="caution">
    <text evidence="1">The sequence shown here is derived from an EMBL/GenBank/DDBJ whole genome shotgun (WGS) entry which is preliminary data.</text>
</comment>
<dbReference type="EMBL" id="JAQQWK010000002">
    <property type="protein sequence ID" value="KAK8050999.1"/>
    <property type="molecule type" value="Genomic_DNA"/>
</dbReference>